<dbReference type="Pfam" id="PF05147">
    <property type="entry name" value="LANC_like"/>
    <property type="match status" value="1"/>
</dbReference>
<dbReference type="SUPFAM" id="SSF56112">
    <property type="entry name" value="Protein kinase-like (PK-like)"/>
    <property type="match status" value="1"/>
</dbReference>
<dbReference type="EC" id="2.7.11.1" evidence="1"/>
<dbReference type="InterPro" id="IPR012341">
    <property type="entry name" value="6hp_glycosidase-like_sf"/>
</dbReference>
<dbReference type="SMART" id="SM00220">
    <property type="entry name" value="S_TKc"/>
    <property type="match status" value="1"/>
</dbReference>
<reference evidence="8 9" key="1">
    <citation type="submission" date="2021-03" db="EMBL/GenBank/DDBJ databases">
        <title>Sequencing the genomes of 1000 actinobacteria strains.</title>
        <authorList>
            <person name="Klenk H.-P."/>
        </authorList>
    </citation>
    <scope>NUCLEOTIDE SEQUENCE [LARGE SCALE GENOMIC DNA]</scope>
    <source>
        <strain evidence="8 9">DSM 44580</strain>
    </source>
</reference>
<name>A0ABS5A5L7_9PSEU</name>
<keyword evidence="3 8" id="KW-0808">Transferase</keyword>
<dbReference type="RefSeq" id="WP_209706318.1">
    <property type="nucleotide sequence ID" value="NZ_JAGIOO010000001.1"/>
</dbReference>
<dbReference type="SMART" id="SM01260">
    <property type="entry name" value="LANC_like"/>
    <property type="match status" value="1"/>
</dbReference>
<dbReference type="PANTHER" id="PTHR43289">
    <property type="entry name" value="MITOGEN-ACTIVATED PROTEIN KINASE KINASE KINASE 20-RELATED"/>
    <property type="match status" value="1"/>
</dbReference>
<comment type="caution">
    <text evidence="8">The sequence shown here is derived from an EMBL/GenBank/DDBJ whole genome shotgun (WGS) entry which is preliminary data.</text>
</comment>
<protein>
    <recommendedName>
        <fullName evidence="1">non-specific serine/threonine protein kinase</fullName>
        <ecNumber evidence="1">2.7.11.1</ecNumber>
    </recommendedName>
</protein>
<evidence type="ECO:0000256" key="6">
    <source>
        <dbReference type="ARBA" id="ARBA00022840"/>
    </source>
</evidence>
<dbReference type="PROSITE" id="PS50011">
    <property type="entry name" value="PROTEIN_KINASE_DOM"/>
    <property type="match status" value="1"/>
</dbReference>
<feature type="domain" description="Protein kinase" evidence="7">
    <location>
        <begin position="208"/>
        <end position="466"/>
    </location>
</feature>
<dbReference type="Gene3D" id="1.10.510.10">
    <property type="entry name" value="Transferase(Phosphotransferase) domain 1"/>
    <property type="match status" value="1"/>
</dbReference>
<evidence type="ECO:0000256" key="4">
    <source>
        <dbReference type="ARBA" id="ARBA00022741"/>
    </source>
</evidence>
<dbReference type="InterPro" id="IPR007822">
    <property type="entry name" value="LANC-like"/>
</dbReference>
<dbReference type="PRINTS" id="PR01950">
    <property type="entry name" value="LANCSUPER"/>
</dbReference>
<proteinExistence type="predicted"/>
<dbReference type="InterPro" id="IPR000719">
    <property type="entry name" value="Prot_kinase_dom"/>
</dbReference>
<keyword evidence="4" id="KW-0547">Nucleotide-binding</keyword>
<dbReference type="Pfam" id="PF25816">
    <property type="entry name" value="RamC_N"/>
    <property type="match status" value="1"/>
</dbReference>
<dbReference type="NCBIfam" id="NF038150">
    <property type="entry name" value="lanthi_synth_IV"/>
    <property type="match status" value="1"/>
</dbReference>
<dbReference type="Pfam" id="PF00069">
    <property type="entry name" value="Pkinase"/>
    <property type="match status" value="1"/>
</dbReference>
<gene>
    <name evidence="8" type="ORF">JOF53_000756</name>
</gene>
<dbReference type="GO" id="GO:0016740">
    <property type="term" value="F:transferase activity"/>
    <property type="evidence" value="ECO:0007669"/>
    <property type="project" value="UniProtKB-KW"/>
</dbReference>
<dbReference type="InterPro" id="IPR011009">
    <property type="entry name" value="Kinase-like_dom_sf"/>
</dbReference>
<dbReference type="Gene3D" id="3.30.200.20">
    <property type="entry name" value="Phosphorylase Kinase, domain 1"/>
    <property type="match status" value="1"/>
</dbReference>
<evidence type="ECO:0000256" key="2">
    <source>
        <dbReference type="ARBA" id="ARBA00022527"/>
    </source>
</evidence>
<dbReference type="PANTHER" id="PTHR43289:SF6">
    <property type="entry name" value="SERINE_THREONINE-PROTEIN KINASE NEKL-3"/>
    <property type="match status" value="1"/>
</dbReference>
<evidence type="ECO:0000256" key="1">
    <source>
        <dbReference type="ARBA" id="ARBA00012513"/>
    </source>
</evidence>
<sequence length="864" mass="92763">MGEQGVIERRLRGLADEHGRRVHAWDRWIGVNDPVRELPGQGWKIHIAARPATILETLDRIVPVLLAHSCDFKVVRSRNHLRELNSSTLERGSVGKAVTAYPRDTEAFTALVRELGEVLAGFTGPVVNSDRRLRPDAPVYYRFGPFTPSYALNGNGALEAVVRAPDGSTRPGAAQEAFQLPDWLTDPCAEPASPAASPGGAPVLGDRYRVRVGVQRSAKGAVYRAEDLTTGAEVIVKQARAHIDEDLDGRDVRMRLRHERAILTALAEVPEIPDVLDHFRHGEDEYLVTTSAGATSLSRWVGEHGTYAAEPATGRRSLPWLARRLLGILDAVHARGVVVRDLTPTNVVLTDDGDLRLVDFEVSRFDDLQFFGWTPGFTPLRQREHPPGEPSDDYHALGATLFYAATGRDPSYVPTGPVRDVGRVQTTLELTHGGQGGVLGLVPLLLHEDPGVRTDAADRLRRGETARTTAEDRAVREAAAVFAPDTGRLAEIVSGTAALVAAHAERLMDPSGLPREVFSSPANVYYGSAGTGLELLRHLPGHAELVGRLAHWTARTLAPHPVLRGLMFGGSGTAVFLAATGAALADPELLAQASALHRRLGEGEDKTDITHGHAGLVLAELALWRHTGREEYLAAASASARRLRTDGLLEQVRATTPDYRDQPGLAGLLGFAHGLSGHTHALLTLRAATGGTGDEALLHEHLDLLAKRAGEYVGAARTGWLNQMCGSWCQGFAGIGTTLARAVSTLDRPDLLPLLDDLAEVSLATAPRLLVASQCCGLTGVGEFLLDHALLTGRPADLDRAHAVLRLLLARAGGPPEAPEFPDQSRIAGSGTWATGAAGVLSFARRLRDRTPDRLWLDVPVSPA</sequence>
<accession>A0ABS5A5L7</accession>
<dbReference type="Gene3D" id="1.50.10.10">
    <property type="match status" value="1"/>
</dbReference>
<dbReference type="InterPro" id="IPR057929">
    <property type="entry name" value="RamC_N"/>
</dbReference>
<evidence type="ECO:0000259" key="7">
    <source>
        <dbReference type="PROSITE" id="PS50011"/>
    </source>
</evidence>
<evidence type="ECO:0000313" key="8">
    <source>
        <dbReference type="EMBL" id="MBP2471884.1"/>
    </source>
</evidence>
<keyword evidence="5" id="KW-0418">Kinase</keyword>
<dbReference type="CDD" id="cd04791">
    <property type="entry name" value="LanC_SerThrkinase"/>
    <property type="match status" value="1"/>
</dbReference>
<dbReference type="EMBL" id="JAGIOO010000001">
    <property type="protein sequence ID" value="MBP2471884.1"/>
    <property type="molecule type" value="Genomic_DNA"/>
</dbReference>
<keyword evidence="2" id="KW-0723">Serine/threonine-protein kinase</keyword>
<dbReference type="InterPro" id="IPR058053">
    <property type="entry name" value="RamC_C"/>
</dbReference>
<evidence type="ECO:0000313" key="9">
    <source>
        <dbReference type="Proteomes" id="UP001519363"/>
    </source>
</evidence>
<evidence type="ECO:0000256" key="5">
    <source>
        <dbReference type="ARBA" id="ARBA00022777"/>
    </source>
</evidence>
<evidence type="ECO:0000256" key="3">
    <source>
        <dbReference type="ARBA" id="ARBA00022679"/>
    </source>
</evidence>
<organism evidence="8 9">
    <name type="scientific">Crossiella equi</name>
    <dbReference type="NCBI Taxonomy" id="130796"/>
    <lineage>
        <taxon>Bacteria</taxon>
        <taxon>Bacillati</taxon>
        <taxon>Actinomycetota</taxon>
        <taxon>Actinomycetes</taxon>
        <taxon>Pseudonocardiales</taxon>
        <taxon>Pseudonocardiaceae</taxon>
        <taxon>Crossiella</taxon>
    </lineage>
</organism>
<keyword evidence="6" id="KW-0067">ATP-binding</keyword>
<dbReference type="SUPFAM" id="SSF158745">
    <property type="entry name" value="LanC-like"/>
    <property type="match status" value="1"/>
</dbReference>
<dbReference type="Proteomes" id="UP001519363">
    <property type="component" value="Unassembled WGS sequence"/>
</dbReference>
<keyword evidence="9" id="KW-1185">Reference proteome</keyword>